<feature type="domain" description="Rhodanese" evidence="2">
    <location>
        <begin position="22"/>
        <end position="138"/>
    </location>
</feature>
<reference evidence="3" key="1">
    <citation type="submission" date="2021-04" db="EMBL/GenBank/DDBJ databases">
        <title>novel species isolated from subtropical streams in China.</title>
        <authorList>
            <person name="Lu H."/>
        </authorList>
    </citation>
    <scope>NUCLEOTIDE SEQUENCE</scope>
    <source>
        <strain evidence="3">FT137W</strain>
    </source>
</reference>
<dbReference type="GO" id="GO:0043828">
    <property type="term" value="F:tRNA 2-selenouridine synthase activity"/>
    <property type="evidence" value="ECO:0007669"/>
    <property type="project" value="InterPro"/>
</dbReference>
<gene>
    <name evidence="3" type="primary">mnmH</name>
    <name evidence="3" type="ORF">KDM90_03135</name>
</gene>
<dbReference type="Pfam" id="PF00581">
    <property type="entry name" value="Rhodanese"/>
    <property type="match status" value="1"/>
</dbReference>
<evidence type="ECO:0000259" key="2">
    <source>
        <dbReference type="PROSITE" id="PS50206"/>
    </source>
</evidence>
<dbReference type="Gene3D" id="3.40.250.10">
    <property type="entry name" value="Rhodanese-like domain"/>
    <property type="match status" value="1"/>
</dbReference>
<dbReference type="NCBIfam" id="TIGR03167">
    <property type="entry name" value="tRNA_sel_U_synt"/>
    <property type="match status" value="1"/>
</dbReference>
<organism evidence="3 4">
    <name type="scientific">Undibacterium fentianense</name>
    <dbReference type="NCBI Taxonomy" id="2828728"/>
    <lineage>
        <taxon>Bacteria</taxon>
        <taxon>Pseudomonadati</taxon>
        <taxon>Pseudomonadota</taxon>
        <taxon>Betaproteobacteria</taxon>
        <taxon>Burkholderiales</taxon>
        <taxon>Oxalobacteraceae</taxon>
        <taxon>Undibacterium</taxon>
    </lineage>
</organism>
<dbReference type="InterPro" id="IPR058840">
    <property type="entry name" value="AAA_SelU"/>
</dbReference>
<dbReference type="NCBIfam" id="NF008752">
    <property type="entry name" value="PRK11784.1-4"/>
    <property type="match status" value="1"/>
</dbReference>
<dbReference type="GO" id="GO:0002098">
    <property type="term" value="P:tRNA wobble uridine modification"/>
    <property type="evidence" value="ECO:0007669"/>
    <property type="project" value="InterPro"/>
</dbReference>
<evidence type="ECO:0000256" key="1">
    <source>
        <dbReference type="ARBA" id="ARBA00023266"/>
    </source>
</evidence>
<dbReference type="NCBIfam" id="NF008750">
    <property type="entry name" value="PRK11784.1-2"/>
    <property type="match status" value="1"/>
</dbReference>
<dbReference type="InterPro" id="IPR001763">
    <property type="entry name" value="Rhodanese-like_dom"/>
</dbReference>
<evidence type="ECO:0000313" key="4">
    <source>
        <dbReference type="Proteomes" id="UP000678545"/>
    </source>
</evidence>
<dbReference type="EC" id="2.5.1.-" evidence="3"/>
<proteinExistence type="predicted"/>
<dbReference type="EMBL" id="JAGSPJ010000001">
    <property type="protein sequence ID" value="MBR7798981.1"/>
    <property type="molecule type" value="Genomic_DNA"/>
</dbReference>
<dbReference type="PANTHER" id="PTHR30401">
    <property type="entry name" value="TRNA 2-SELENOURIDINE SYNTHASE"/>
    <property type="match status" value="1"/>
</dbReference>
<dbReference type="SMART" id="SM00450">
    <property type="entry name" value="RHOD"/>
    <property type="match status" value="1"/>
</dbReference>
<dbReference type="SUPFAM" id="SSF52540">
    <property type="entry name" value="P-loop containing nucleoside triphosphate hydrolases"/>
    <property type="match status" value="1"/>
</dbReference>
<comment type="caution">
    <text evidence="3">The sequence shown here is derived from an EMBL/GenBank/DDBJ whole genome shotgun (WGS) entry which is preliminary data.</text>
</comment>
<accession>A0A941E0A4</accession>
<protein>
    <submittedName>
        <fullName evidence="3">tRNA 2-selenouridine(34) synthase MnmH</fullName>
        <ecNumber evidence="3">2.5.1.-</ecNumber>
    </submittedName>
</protein>
<dbReference type="SUPFAM" id="SSF52821">
    <property type="entry name" value="Rhodanese/Cell cycle control phosphatase"/>
    <property type="match status" value="1"/>
</dbReference>
<dbReference type="InterPro" id="IPR017582">
    <property type="entry name" value="SelU"/>
</dbReference>
<dbReference type="InterPro" id="IPR036873">
    <property type="entry name" value="Rhodanese-like_dom_sf"/>
</dbReference>
<keyword evidence="3" id="KW-0808">Transferase</keyword>
<dbReference type="Proteomes" id="UP000678545">
    <property type="component" value="Unassembled WGS sequence"/>
</dbReference>
<dbReference type="RefSeq" id="WP_212674095.1">
    <property type="nucleotide sequence ID" value="NZ_JAGSPJ010000001.1"/>
</dbReference>
<dbReference type="AlphaFoldDB" id="A0A941E0A4"/>
<dbReference type="Pfam" id="PF26341">
    <property type="entry name" value="AAA_SelU"/>
    <property type="match status" value="1"/>
</dbReference>
<dbReference type="PROSITE" id="PS50206">
    <property type="entry name" value="RHODANESE_3"/>
    <property type="match status" value="1"/>
</dbReference>
<dbReference type="PANTHER" id="PTHR30401:SF0">
    <property type="entry name" value="TRNA 2-SELENOURIDINE SYNTHASE"/>
    <property type="match status" value="1"/>
</dbReference>
<sequence length="354" mass="40566">MSTSHLVNFENVYQELAQFDCIIDVRSPAEFAEDHIPGALNCPVLDDAERVKVGTLYKQVSPFEAKKIGAALVAQNIGKHIQTHFHDKPKEWKPLIYCWRGGNRSGALTHIMSKIGWHAKQLEGGYKSFRRHINQSLPLLAEKAKWRVLCGETGTGKSKLLRCIGSSGVQIIDLENLARHRGSILGELPLQTQPSQKYFETAIWQQLSSFDLCQPIYVEAESKKIGKLRVPEAMMSAIRQASCIRLRLPIDKRIELLRNEYQHFVEDKDRLNQQLQLLTILHSKQQIQRWTELVDSGDIHELIQQLLSRHYDPAYDKSILRNFPQYQNAPIIEMANLTEQTQVEIARKIINAEN</sequence>
<evidence type="ECO:0000313" key="3">
    <source>
        <dbReference type="EMBL" id="MBR7798981.1"/>
    </source>
</evidence>
<keyword evidence="1" id="KW-0711">Selenium</keyword>
<dbReference type="InterPro" id="IPR027417">
    <property type="entry name" value="P-loop_NTPase"/>
</dbReference>
<name>A0A941E0A4_9BURK</name>
<keyword evidence="4" id="KW-1185">Reference proteome</keyword>